<protein>
    <submittedName>
        <fullName evidence="1">Uncharacterized protein</fullName>
    </submittedName>
</protein>
<sequence>MKINYCVVDIVFDIESCFISVAISNCDIYRKILTGSTILDLVPGVIYIASMVANGNTLLVNYDHLLRKTCNR</sequence>
<proteinExistence type="predicted"/>
<evidence type="ECO:0000313" key="2">
    <source>
        <dbReference type="Proteomes" id="UP001501565"/>
    </source>
</evidence>
<accession>A0ABP7M2D8</accession>
<evidence type="ECO:0000313" key="1">
    <source>
        <dbReference type="EMBL" id="GAA3910689.1"/>
    </source>
</evidence>
<comment type="caution">
    <text evidence="1">The sequence shown here is derived from an EMBL/GenBank/DDBJ whole genome shotgun (WGS) entry which is preliminary data.</text>
</comment>
<name>A0ABP7M2D8_9GAMM</name>
<organism evidence="1 2">
    <name type="scientific">Litoribacillus peritrichatus</name>
    <dbReference type="NCBI Taxonomy" id="718191"/>
    <lineage>
        <taxon>Bacteria</taxon>
        <taxon>Pseudomonadati</taxon>
        <taxon>Pseudomonadota</taxon>
        <taxon>Gammaproteobacteria</taxon>
        <taxon>Oceanospirillales</taxon>
        <taxon>Oceanospirillaceae</taxon>
        <taxon>Litoribacillus</taxon>
    </lineage>
</organism>
<keyword evidence="2" id="KW-1185">Reference proteome</keyword>
<gene>
    <name evidence="1" type="ORF">GCM10022277_01630</name>
</gene>
<reference evidence="2" key="1">
    <citation type="journal article" date="2019" name="Int. J. Syst. Evol. Microbiol.">
        <title>The Global Catalogue of Microorganisms (GCM) 10K type strain sequencing project: providing services to taxonomists for standard genome sequencing and annotation.</title>
        <authorList>
            <consortium name="The Broad Institute Genomics Platform"/>
            <consortium name="The Broad Institute Genome Sequencing Center for Infectious Disease"/>
            <person name="Wu L."/>
            <person name="Ma J."/>
        </authorList>
    </citation>
    <scope>NUCLEOTIDE SEQUENCE [LARGE SCALE GENOMIC DNA]</scope>
    <source>
        <strain evidence="2">JCM 17551</strain>
    </source>
</reference>
<dbReference type="EMBL" id="BAABBN010000003">
    <property type="protein sequence ID" value="GAA3910689.1"/>
    <property type="molecule type" value="Genomic_DNA"/>
</dbReference>
<dbReference type="Proteomes" id="UP001501565">
    <property type="component" value="Unassembled WGS sequence"/>
</dbReference>